<feature type="transmembrane region" description="Helical" evidence="2">
    <location>
        <begin position="72"/>
        <end position="99"/>
    </location>
</feature>
<organism evidence="4 5">
    <name type="scientific">Amycolatopsis acididurans</name>
    <dbReference type="NCBI Taxonomy" id="2724524"/>
    <lineage>
        <taxon>Bacteria</taxon>
        <taxon>Bacillati</taxon>
        <taxon>Actinomycetota</taxon>
        <taxon>Actinomycetes</taxon>
        <taxon>Pseudonocardiales</taxon>
        <taxon>Pseudonocardiaceae</taxon>
        <taxon>Amycolatopsis</taxon>
    </lineage>
</organism>
<evidence type="ECO:0000256" key="1">
    <source>
        <dbReference type="SAM" id="MobiDB-lite"/>
    </source>
</evidence>
<proteinExistence type="predicted"/>
<dbReference type="InterPro" id="IPR025241">
    <property type="entry name" value="DUF4190"/>
</dbReference>
<evidence type="ECO:0000313" key="4">
    <source>
        <dbReference type="EMBL" id="NKQ52579.1"/>
    </source>
</evidence>
<keyword evidence="2" id="KW-1133">Transmembrane helix</keyword>
<reference evidence="4 5" key="1">
    <citation type="submission" date="2020-04" db="EMBL/GenBank/DDBJ databases">
        <title>Novel species.</title>
        <authorList>
            <person name="Teo W.F.A."/>
            <person name="Lipun K."/>
            <person name="Srisuk N."/>
            <person name="Duangmal K."/>
        </authorList>
    </citation>
    <scope>NUCLEOTIDE SEQUENCE [LARGE SCALE GENOMIC DNA]</scope>
    <source>
        <strain evidence="4 5">K13G38</strain>
    </source>
</reference>
<feature type="transmembrane region" description="Helical" evidence="2">
    <location>
        <begin position="111"/>
        <end position="141"/>
    </location>
</feature>
<dbReference type="RefSeq" id="WP_168512631.1">
    <property type="nucleotide sequence ID" value="NZ_JAAXLS010000003.1"/>
</dbReference>
<dbReference type="Proteomes" id="UP000715441">
    <property type="component" value="Unassembled WGS sequence"/>
</dbReference>
<feature type="compositionally biased region" description="Pro residues" evidence="1">
    <location>
        <begin position="1"/>
        <end position="40"/>
    </location>
</feature>
<dbReference type="EMBL" id="JAAXLS010000003">
    <property type="protein sequence ID" value="NKQ52579.1"/>
    <property type="molecule type" value="Genomic_DNA"/>
</dbReference>
<keyword evidence="2" id="KW-0812">Transmembrane</keyword>
<gene>
    <name evidence="4" type="ORF">HFP15_06765</name>
</gene>
<comment type="caution">
    <text evidence="4">The sequence shown here is derived from an EMBL/GenBank/DDBJ whole genome shotgun (WGS) entry which is preliminary data.</text>
</comment>
<dbReference type="Pfam" id="PF13828">
    <property type="entry name" value="DUF4190"/>
    <property type="match status" value="1"/>
</dbReference>
<feature type="region of interest" description="Disordered" evidence="1">
    <location>
        <begin position="1"/>
        <end position="53"/>
    </location>
</feature>
<accession>A0ABX1IYP9</accession>
<protein>
    <submittedName>
        <fullName evidence="4">DUF4190 domain-containing protein</fullName>
    </submittedName>
</protein>
<feature type="domain" description="DUF4190" evidence="3">
    <location>
        <begin position="73"/>
        <end position="130"/>
    </location>
</feature>
<evidence type="ECO:0000313" key="5">
    <source>
        <dbReference type="Proteomes" id="UP000715441"/>
    </source>
</evidence>
<keyword evidence="2" id="KW-0472">Membrane</keyword>
<keyword evidence="5" id="KW-1185">Reference proteome</keyword>
<evidence type="ECO:0000256" key="2">
    <source>
        <dbReference type="SAM" id="Phobius"/>
    </source>
</evidence>
<name>A0ABX1IYP9_9PSEU</name>
<sequence length="146" mass="15437">MSTPSDPQPTPHDPVPPGSGDPFAPPEPPQQGSYPAPPAQPYGYGQMPPQPQMYPPPPGYPPYYMPRATNGFAIASLVLGILWIYWLGSILALIFGYVARKQIKERNESGGGMAIAGIVLGWIGVGTAALVLALLVIGLLAHGTHR</sequence>
<evidence type="ECO:0000259" key="3">
    <source>
        <dbReference type="Pfam" id="PF13828"/>
    </source>
</evidence>